<comment type="caution">
    <text evidence="1">The sequence shown here is derived from an EMBL/GenBank/DDBJ whole genome shotgun (WGS) entry which is preliminary data.</text>
</comment>
<gene>
    <name evidence="1" type="ORF">DHETER_LOCUS10416</name>
</gene>
<feature type="non-terminal residue" evidence="1">
    <location>
        <position position="241"/>
    </location>
</feature>
<name>A0ACA9NUL3_9GLOM</name>
<dbReference type="EMBL" id="CAJVPU010020330">
    <property type="protein sequence ID" value="CAG8676182.1"/>
    <property type="molecule type" value="Genomic_DNA"/>
</dbReference>
<reference evidence="1" key="1">
    <citation type="submission" date="2021-06" db="EMBL/GenBank/DDBJ databases">
        <authorList>
            <person name="Kallberg Y."/>
            <person name="Tangrot J."/>
            <person name="Rosling A."/>
        </authorList>
    </citation>
    <scope>NUCLEOTIDE SEQUENCE</scope>
    <source>
        <strain evidence="1">IL203A</strain>
    </source>
</reference>
<accession>A0ACA9NUL3</accession>
<feature type="non-terminal residue" evidence="1">
    <location>
        <position position="1"/>
    </location>
</feature>
<evidence type="ECO:0000313" key="1">
    <source>
        <dbReference type="EMBL" id="CAG8676182.1"/>
    </source>
</evidence>
<sequence>SFLRSNKWNVNPDELANHVNETILPNLCFDPSPTICIRTAKNWLKIFGFEYSEVRKGMYMDGHERADVVAYCERFLERMAEFEACMVVFSGENMEEETRPDSNDIIILVTHDECIFSAYDGRRWLWLPKGEQPLRKKGQGRSVHISEFLTDIGGRLALHNIPQDMCFPEDYEDSDLCGKPKGLRQVLSERGLWRDGMKLKCKGGCEQGVTDCCARTTMANQPDFRAQRGKIEEMIISAGHE</sequence>
<evidence type="ECO:0000313" key="2">
    <source>
        <dbReference type="Proteomes" id="UP000789702"/>
    </source>
</evidence>
<protein>
    <submittedName>
        <fullName evidence="1">4406_t:CDS:1</fullName>
    </submittedName>
</protein>
<proteinExistence type="predicted"/>
<keyword evidence="2" id="KW-1185">Reference proteome</keyword>
<organism evidence="1 2">
    <name type="scientific">Dentiscutata heterogama</name>
    <dbReference type="NCBI Taxonomy" id="1316150"/>
    <lineage>
        <taxon>Eukaryota</taxon>
        <taxon>Fungi</taxon>
        <taxon>Fungi incertae sedis</taxon>
        <taxon>Mucoromycota</taxon>
        <taxon>Glomeromycotina</taxon>
        <taxon>Glomeromycetes</taxon>
        <taxon>Diversisporales</taxon>
        <taxon>Gigasporaceae</taxon>
        <taxon>Dentiscutata</taxon>
    </lineage>
</organism>
<dbReference type="Proteomes" id="UP000789702">
    <property type="component" value="Unassembled WGS sequence"/>
</dbReference>